<dbReference type="GO" id="GO:0003677">
    <property type="term" value="F:DNA binding"/>
    <property type="evidence" value="ECO:0007669"/>
    <property type="project" value="UniProtKB-KW"/>
</dbReference>
<keyword evidence="4" id="KW-1185">Reference proteome</keyword>
<name>A0A9J6RS88_9GAMM</name>
<keyword evidence="1" id="KW-0680">Restriction system</keyword>
<evidence type="ECO:0000313" key="4">
    <source>
        <dbReference type="Proteomes" id="UP001069090"/>
    </source>
</evidence>
<evidence type="ECO:0000313" key="3">
    <source>
        <dbReference type="EMBL" id="MCZ0867234.1"/>
    </source>
</evidence>
<dbReference type="SUPFAM" id="SSF116734">
    <property type="entry name" value="DNA methylase specificity domain"/>
    <property type="match status" value="1"/>
</dbReference>
<dbReference type="GO" id="GO:0009307">
    <property type="term" value="P:DNA restriction-modification system"/>
    <property type="evidence" value="ECO:0007669"/>
    <property type="project" value="UniProtKB-KW"/>
</dbReference>
<proteinExistence type="predicted"/>
<protein>
    <recommendedName>
        <fullName evidence="5">Type I restriction modification DNA specificity domain-containing protein</fullName>
    </recommendedName>
</protein>
<dbReference type="Gene3D" id="3.90.220.20">
    <property type="entry name" value="DNA methylase specificity domains"/>
    <property type="match status" value="1"/>
</dbReference>
<evidence type="ECO:0000256" key="1">
    <source>
        <dbReference type="ARBA" id="ARBA00022747"/>
    </source>
</evidence>
<dbReference type="EMBL" id="JAPTGG010000031">
    <property type="protein sequence ID" value="MCZ0867234.1"/>
    <property type="molecule type" value="Genomic_DNA"/>
</dbReference>
<dbReference type="Proteomes" id="UP001069090">
    <property type="component" value="Unassembled WGS sequence"/>
</dbReference>
<comment type="caution">
    <text evidence="3">The sequence shown here is derived from an EMBL/GenBank/DDBJ whole genome shotgun (WGS) entry which is preliminary data.</text>
</comment>
<dbReference type="InterPro" id="IPR044946">
    <property type="entry name" value="Restrct_endonuc_typeI_TRD_sf"/>
</dbReference>
<reference evidence="3 4" key="1">
    <citation type="submission" date="2022-12" db="EMBL/GenBank/DDBJ databases">
        <title>Dasania phycosphaerae sp. nov., isolated from particulate material of the south coast of Korea.</title>
        <authorList>
            <person name="Jiang Y."/>
        </authorList>
    </citation>
    <scope>NUCLEOTIDE SEQUENCE [LARGE SCALE GENOMIC DNA]</scope>
    <source>
        <strain evidence="3 4">GY-19</strain>
    </source>
</reference>
<gene>
    <name evidence="3" type="ORF">O0V09_18715</name>
</gene>
<evidence type="ECO:0008006" key="5">
    <source>
        <dbReference type="Google" id="ProtNLM"/>
    </source>
</evidence>
<accession>A0A9J6RS88</accession>
<keyword evidence="2" id="KW-0238">DNA-binding</keyword>
<organism evidence="3 4">
    <name type="scientific">Dasania phycosphaerae</name>
    <dbReference type="NCBI Taxonomy" id="2950436"/>
    <lineage>
        <taxon>Bacteria</taxon>
        <taxon>Pseudomonadati</taxon>
        <taxon>Pseudomonadota</taxon>
        <taxon>Gammaproteobacteria</taxon>
        <taxon>Cellvibrionales</taxon>
        <taxon>Spongiibacteraceae</taxon>
        <taxon>Dasania</taxon>
    </lineage>
</organism>
<evidence type="ECO:0000256" key="2">
    <source>
        <dbReference type="ARBA" id="ARBA00023125"/>
    </source>
</evidence>
<dbReference type="RefSeq" id="WP_268905470.1">
    <property type="nucleotide sequence ID" value="NZ_JAPTGG010000031.1"/>
</dbReference>
<dbReference type="AlphaFoldDB" id="A0A9J6RS88"/>
<sequence length="104" mass="11694">MLLAECGWCYAYVTSDFICFYLLTQEGIEKVREASPGGAGRNRTLGLKKLEKIEVPIPDFGKQLWFNQLQQKVADIKQAQLSNAVELEALMPSILDKAFRGELV</sequence>